<dbReference type="AlphaFoldDB" id="A0A0F9AEJ2"/>
<proteinExistence type="predicted"/>
<feature type="non-terminal residue" evidence="1">
    <location>
        <position position="34"/>
    </location>
</feature>
<gene>
    <name evidence="1" type="ORF">LCGC14_2580260</name>
</gene>
<reference evidence="1" key="1">
    <citation type="journal article" date="2015" name="Nature">
        <title>Complex archaea that bridge the gap between prokaryotes and eukaryotes.</title>
        <authorList>
            <person name="Spang A."/>
            <person name="Saw J.H."/>
            <person name="Jorgensen S.L."/>
            <person name="Zaremba-Niedzwiedzka K."/>
            <person name="Martijn J."/>
            <person name="Lind A.E."/>
            <person name="van Eijk R."/>
            <person name="Schleper C."/>
            <person name="Guy L."/>
            <person name="Ettema T.J."/>
        </authorList>
    </citation>
    <scope>NUCLEOTIDE SEQUENCE</scope>
</reference>
<comment type="caution">
    <text evidence="1">The sequence shown here is derived from an EMBL/GenBank/DDBJ whole genome shotgun (WGS) entry which is preliminary data.</text>
</comment>
<accession>A0A0F9AEJ2</accession>
<sequence>MNNLLNDPDIQLLSRHPPRQIDFVSLVQNFRATK</sequence>
<dbReference type="EMBL" id="LAZR01043057">
    <property type="protein sequence ID" value="KKL08004.1"/>
    <property type="molecule type" value="Genomic_DNA"/>
</dbReference>
<protein>
    <submittedName>
        <fullName evidence="1">Uncharacterized protein</fullName>
    </submittedName>
</protein>
<evidence type="ECO:0000313" key="1">
    <source>
        <dbReference type="EMBL" id="KKL08004.1"/>
    </source>
</evidence>
<organism evidence="1">
    <name type="scientific">marine sediment metagenome</name>
    <dbReference type="NCBI Taxonomy" id="412755"/>
    <lineage>
        <taxon>unclassified sequences</taxon>
        <taxon>metagenomes</taxon>
        <taxon>ecological metagenomes</taxon>
    </lineage>
</organism>
<name>A0A0F9AEJ2_9ZZZZ</name>